<dbReference type="RefSeq" id="WP_180142078.1">
    <property type="nucleotide sequence ID" value="NZ_CAADHO010000005.1"/>
</dbReference>
<dbReference type="PROSITE" id="PS51257">
    <property type="entry name" value="PROKAR_LIPOPROTEIN"/>
    <property type="match status" value="1"/>
</dbReference>
<dbReference type="AlphaFoldDB" id="A0A4U8YNV3"/>
<organism evidence="1 2">
    <name type="scientific">Desulfoluna butyratoxydans</name>
    <dbReference type="NCBI Taxonomy" id="231438"/>
    <lineage>
        <taxon>Bacteria</taxon>
        <taxon>Pseudomonadati</taxon>
        <taxon>Thermodesulfobacteriota</taxon>
        <taxon>Desulfobacteria</taxon>
        <taxon>Desulfobacterales</taxon>
        <taxon>Desulfolunaceae</taxon>
        <taxon>Desulfoluna</taxon>
    </lineage>
</organism>
<evidence type="ECO:0000313" key="1">
    <source>
        <dbReference type="EMBL" id="VFQ45490.1"/>
    </source>
</evidence>
<evidence type="ECO:0008006" key="3">
    <source>
        <dbReference type="Google" id="ProtNLM"/>
    </source>
</evidence>
<evidence type="ECO:0000313" key="2">
    <source>
        <dbReference type="Proteomes" id="UP000507962"/>
    </source>
</evidence>
<gene>
    <name evidence="1" type="ORF">MSL71_31480</name>
</gene>
<keyword evidence="2" id="KW-1185">Reference proteome</keyword>
<proteinExistence type="predicted"/>
<name>A0A4U8YNV3_9BACT</name>
<dbReference type="EMBL" id="CAADHO010000005">
    <property type="protein sequence ID" value="VFQ45490.1"/>
    <property type="molecule type" value="Genomic_DNA"/>
</dbReference>
<protein>
    <recommendedName>
        <fullName evidence="3">DUF4292 domain-containing protein</fullName>
    </recommendedName>
</protein>
<reference evidence="1 2" key="1">
    <citation type="submission" date="2019-03" db="EMBL/GenBank/DDBJ databases">
        <authorList>
            <person name="Nijsse B."/>
        </authorList>
    </citation>
    <scope>NUCLEOTIDE SEQUENCE [LARGE SCALE GENOMIC DNA]</scope>
    <source>
        <strain evidence="1">Desulfoluna butyratoxydans MSL71</strain>
    </source>
</reference>
<accession>A0A4U8YNV3</accession>
<sequence>MQRPVLILIVLCVLPLFSACSILSPPALRFETDGAQEELLRLTQLNHEVTTFKGIGSVTTTEDGETRRFRLAWAGDAPNLLRLEIMAAATPVESIAYDGTRLRLRSHMGSHKPYAKKVEDPSLASATGIPLSLSEIHALLSGKIMVGPFESARLHSLPEEGARALVLRLDRRHTKTIDIDSRGLPTRTSLSKGGDEVYDLHLSPTADPDGTNRFRTITLTTAKGVKATIRIDRAFVNPVVDRTMFTLETPQ</sequence>
<dbReference type="Proteomes" id="UP000507962">
    <property type="component" value="Unassembled WGS sequence"/>
</dbReference>